<gene>
    <name evidence="2" type="ORF">E2C01_066503</name>
</gene>
<evidence type="ECO:0000313" key="2">
    <source>
        <dbReference type="EMBL" id="MPC72206.1"/>
    </source>
</evidence>
<keyword evidence="3" id="KW-1185">Reference proteome</keyword>
<dbReference type="Proteomes" id="UP000324222">
    <property type="component" value="Unassembled WGS sequence"/>
</dbReference>
<sequence>MKSQCLRDIKNFSSSHRTVDIFNGVSDEIVTAEVCTILRKTYIRGGGSNGPKSPSREFHLIKGDGGGGGGRGVHSLVVPRLKLERLSVSRRGGWM</sequence>
<evidence type="ECO:0000313" key="3">
    <source>
        <dbReference type="Proteomes" id="UP000324222"/>
    </source>
</evidence>
<evidence type="ECO:0000256" key="1">
    <source>
        <dbReference type="SAM" id="MobiDB-lite"/>
    </source>
</evidence>
<dbReference type="AlphaFoldDB" id="A0A5B7HQP0"/>
<organism evidence="2 3">
    <name type="scientific">Portunus trituberculatus</name>
    <name type="common">Swimming crab</name>
    <name type="synonym">Neptunus trituberculatus</name>
    <dbReference type="NCBI Taxonomy" id="210409"/>
    <lineage>
        <taxon>Eukaryota</taxon>
        <taxon>Metazoa</taxon>
        <taxon>Ecdysozoa</taxon>
        <taxon>Arthropoda</taxon>
        <taxon>Crustacea</taxon>
        <taxon>Multicrustacea</taxon>
        <taxon>Malacostraca</taxon>
        <taxon>Eumalacostraca</taxon>
        <taxon>Eucarida</taxon>
        <taxon>Decapoda</taxon>
        <taxon>Pleocyemata</taxon>
        <taxon>Brachyura</taxon>
        <taxon>Eubrachyura</taxon>
        <taxon>Portunoidea</taxon>
        <taxon>Portunidae</taxon>
        <taxon>Portuninae</taxon>
        <taxon>Portunus</taxon>
    </lineage>
</organism>
<accession>A0A5B7HQP0</accession>
<feature type="region of interest" description="Disordered" evidence="1">
    <location>
        <begin position="45"/>
        <end position="71"/>
    </location>
</feature>
<name>A0A5B7HQP0_PORTR</name>
<dbReference type="EMBL" id="VSRR010034323">
    <property type="protein sequence ID" value="MPC72206.1"/>
    <property type="molecule type" value="Genomic_DNA"/>
</dbReference>
<protein>
    <submittedName>
        <fullName evidence="2">Uncharacterized protein</fullName>
    </submittedName>
</protein>
<reference evidence="2 3" key="1">
    <citation type="submission" date="2019-05" db="EMBL/GenBank/DDBJ databases">
        <title>Another draft genome of Portunus trituberculatus and its Hox gene families provides insights of decapod evolution.</title>
        <authorList>
            <person name="Jeong J.-H."/>
            <person name="Song I."/>
            <person name="Kim S."/>
            <person name="Choi T."/>
            <person name="Kim D."/>
            <person name="Ryu S."/>
            <person name="Kim W."/>
        </authorList>
    </citation>
    <scope>NUCLEOTIDE SEQUENCE [LARGE SCALE GENOMIC DNA]</scope>
    <source>
        <tissue evidence="2">Muscle</tissue>
    </source>
</reference>
<comment type="caution">
    <text evidence="2">The sequence shown here is derived from an EMBL/GenBank/DDBJ whole genome shotgun (WGS) entry which is preliminary data.</text>
</comment>
<proteinExistence type="predicted"/>